<evidence type="ECO:0000313" key="3">
    <source>
        <dbReference type="Proteomes" id="UP001066276"/>
    </source>
</evidence>
<name>A0AAV7WP97_PLEWA</name>
<comment type="caution">
    <text evidence="2">The sequence shown here is derived from an EMBL/GenBank/DDBJ whole genome shotgun (WGS) entry which is preliminary data.</text>
</comment>
<sequence>MAASIGIKGSLLPDILAAEKELRSLEKLSLDHPERRGEEHEAREKVAEHTKTISSPHGTGAELQDFLLVLPPRSLTEEERGTLGGDIKISEIGTALVGLARGKIPGTDGLSILFYATYARTITPKLAKLYNKAHAIGRLLASMGEALIVPLLKPGKPPDDGGAYRPLHA</sequence>
<organism evidence="2 3">
    <name type="scientific">Pleurodeles waltl</name>
    <name type="common">Iberian ribbed newt</name>
    <dbReference type="NCBI Taxonomy" id="8319"/>
    <lineage>
        <taxon>Eukaryota</taxon>
        <taxon>Metazoa</taxon>
        <taxon>Chordata</taxon>
        <taxon>Craniata</taxon>
        <taxon>Vertebrata</taxon>
        <taxon>Euteleostomi</taxon>
        <taxon>Amphibia</taxon>
        <taxon>Batrachia</taxon>
        <taxon>Caudata</taxon>
        <taxon>Salamandroidea</taxon>
        <taxon>Salamandridae</taxon>
        <taxon>Pleurodelinae</taxon>
        <taxon>Pleurodeles</taxon>
    </lineage>
</organism>
<evidence type="ECO:0000313" key="2">
    <source>
        <dbReference type="EMBL" id="KAJ1214722.1"/>
    </source>
</evidence>
<reference evidence="2" key="1">
    <citation type="journal article" date="2022" name="bioRxiv">
        <title>Sequencing and chromosome-scale assembly of the giantPleurodeles waltlgenome.</title>
        <authorList>
            <person name="Brown T."/>
            <person name="Elewa A."/>
            <person name="Iarovenko S."/>
            <person name="Subramanian E."/>
            <person name="Araus A.J."/>
            <person name="Petzold A."/>
            <person name="Susuki M."/>
            <person name="Suzuki K.-i.T."/>
            <person name="Hayashi T."/>
            <person name="Toyoda A."/>
            <person name="Oliveira C."/>
            <person name="Osipova E."/>
            <person name="Leigh N.D."/>
            <person name="Simon A."/>
            <person name="Yun M.H."/>
        </authorList>
    </citation>
    <scope>NUCLEOTIDE SEQUENCE</scope>
    <source>
        <strain evidence="2">20211129_DDA</strain>
        <tissue evidence="2">Liver</tissue>
    </source>
</reference>
<gene>
    <name evidence="2" type="ORF">NDU88_002339</name>
</gene>
<dbReference type="EMBL" id="JANPWB010000001">
    <property type="protein sequence ID" value="KAJ1214722.1"/>
    <property type="molecule type" value="Genomic_DNA"/>
</dbReference>
<dbReference type="AlphaFoldDB" id="A0AAV7WP97"/>
<feature type="compositionally biased region" description="Basic and acidic residues" evidence="1">
    <location>
        <begin position="28"/>
        <end position="51"/>
    </location>
</feature>
<dbReference type="PANTHER" id="PTHR19446">
    <property type="entry name" value="REVERSE TRANSCRIPTASES"/>
    <property type="match status" value="1"/>
</dbReference>
<keyword evidence="3" id="KW-1185">Reference proteome</keyword>
<accession>A0AAV7WP97</accession>
<proteinExistence type="predicted"/>
<feature type="region of interest" description="Disordered" evidence="1">
    <location>
        <begin position="28"/>
        <end position="59"/>
    </location>
</feature>
<dbReference type="Proteomes" id="UP001066276">
    <property type="component" value="Chromosome 1_1"/>
</dbReference>
<protein>
    <submittedName>
        <fullName evidence="2">Uncharacterized protein</fullName>
    </submittedName>
</protein>
<evidence type="ECO:0000256" key="1">
    <source>
        <dbReference type="SAM" id="MobiDB-lite"/>
    </source>
</evidence>